<feature type="compositionally biased region" description="Acidic residues" evidence="1">
    <location>
        <begin position="166"/>
        <end position="189"/>
    </location>
</feature>
<feature type="compositionally biased region" description="Acidic residues" evidence="1">
    <location>
        <begin position="86"/>
        <end position="95"/>
    </location>
</feature>
<comment type="caution">
    <text evidence="2">The sequence shown here is derived from an EMBL/GenBank/DDBJ whole genome shotgun (WGS) entry which is preliminary data.</text>
</comment>
<evidence type="ECO:0000256" key="1">
    <source>
        <dbReference type="SAM" id="MobiDB-lite"/>
    </source>
</evidence>
<evidence type="ECO:0000313" key="2">
    <source>
        <dbReference type="EMBL" id="CAA7268996.1"/>
    </source>
</evidence>
<reference evidence="2 3" key="1">
    <citation type="submission" date="2020-01" db="EMBL/GenBank/DDBJ databases">
        <authorList>
            <person name="Gupta K D."/>
        </authorList>
    </citation>
    <scope>NUCLEOTIDE SEQUENCE [LARGE SCALE GENOMIC DNA]</scope>
</reference>
<dbReference type="AlphaFoldDB" id="A0A8S0WYL9"/>
<feature type="compositionally biased region" description="Basic residues" evidence="1">
    <location>
        <begin position="111"/>
        <end position="130"/>
    </location>
</feature>
<organism evidence="2 3">
    <name type="scientific">Cyclocybe aegerita</name>
    <name type="common">Black poplar mushroom</name>
    <name type="synonym">Agrocybe aegerita</name>
    <dbReference type="NCBI Taxonomy" id="1973307"/>
    <lineage>
        <taxon>Eukaryota</taxon>
        <taxon>Fungi</taxon>
        <taxon>Dikarya</taxon>
        <taxon>Basidiomycota</taxon>
        <taxon>Agaricomycotina</taxon>
        <taxon>Agaricomycetes</taxon>
        <taxon>Agaricomycetidae</taxon>
        <taxon>Agaricales</taxon>
        <taxon>Agaricineae</taxon>
        <taxon>Bolbitiaceae</taxon>
        <taxon>Cyclocybe</taxon>
    </lineage>
</organism>
<dbReference type="Proteomes" id="UP000467700">
    <property type="component" value="Unassembled WGS sequence"/>
</dbReference>
<feature type="region of interest" description="Disordered" evidence="1">
    <location>
        <begin position="156"/>
        <end position="191"/>
    </location>
</feature>
<feature type="region of interest" description="Disordered" evidence="1">
    <location>
        <begin position="83"/>
        <end position="133"/>
    </location>
</feature>
<gene>
    <name evidence="2" type="ORF">AAE3_LOCUS11219</name>
</gene>
<protein>
    <submittedName>
        <fullName evidence="2">Uncharacterized protein</fullName>
    </submittedName>
</protein>
<sequence length="285" mass="32491">MFEMSETPSTSVSLRIPTIFDSDYLQPRYRNLWSAEERARFQMVIIELAPEATMWHEELVEVYALEGDDQEMKVEDLGDERAVAKEEEESGDEEVKEVVVSETQPESASRTGRKRRRSLGSPRRSKRKLVRTASGAKPAFIDIDGDDLPGIAVKSEELSNISQKQEDEDEDEEADEEDELDNEDDELVDPPDGLAEKVEEWVTALQILVKGKKRLRQQDLLNLKVYLEDIHVHRAHFKPASTLAQTIFAVSQLDANDVPYRDALSLRALAKKSVRGWGIRKLRAR</sequence>
<dbReference type="EMBL" id="CACVBS010000073">
    <property type="protein sequence ID" value="CAA7268996.1"/>
    <property type="molecule type" value="Genomic_DNA"/>
</dbReference>
<name>A0A8S0WYL9_CYCAE</name>
<accession>A0A8S0WYL9</accession>
<proteinExistence type="predicted"/>
<evidence type="ECO:0000313" key="3">
    <source>
        <dbReference type="Proteomes" id="UP000467700"/>
    </source>
</evidence>
<keyword evidence="3" id="KW-1185">Reference proteome</keyword>
<dbReference type="OrthoDB" id="2675777at2759"/>